<dbReference type="EMBL" id="JAJNBZ010000025">
    <property type="protein sequence ID" value="MCE5172196.1"/>
    <property type="molecule type" value="Genomic_DNA"/>
</dbReference>
<accession>A0ABS8YK63</accession>
<gene>
    <name evidence="2" type="ORF">LQV63_23230</name>
</gene>
<keyword evidence="1" id="KW-1133">Transmembrane helix</keyword>
<comment type="caution">
    <text evidence="2">The sequence shown here is derived from an EMBL/GenBank/DDBJ whole genome shotgun (WGS) entry which is preliminary data.</text>
</comment>
<dbReference type="GO" id="GO:0016740">
    <property type="term" value="F:transferase activity"/>
    <property type="evidence" value="ECO:0007669"/>
    <property type="project" value="UniProtKB-KW"/>
</dbReference>
<sequence>MKAYIRTGWDWLKEHVYIWVILFLYQLLWGFFVYRFIDGIVLPVLRRYPNPAPTEMSSQLFLIESQFHLSKTNDYTPYLWIVVGCMAIRMLLTPFIEAGLFYAIAHPRQSGLTFFQGIKVVWKPMLLLYTIKTVLLLAPAYWFVPYAAHVLTTKSTVASLLASVAPFVLIWAICGWIFHHLFLFMQFGAASELSLLHSVTAGVRRMLPILGLSLIFMGLVLVISLLFTTAAMFWTGMTALILQQAFPAVRAVCKMWGLSARYAIWQEANQQSK</sequence>
<keyword evidence="1" id="KW-0472">Membrane</keyword>
<protein>
    <submittedName>
        <fullName evidence="2">Carbamoyl transferase</fullName>
    </submittedName>
</protein>
<dbReference type="RefSeq" id="WP_233698443.1">
    <property type="nucleotide sequence ID" value="NZ_JAJNBZ010000025.1"/>
</dbReference>
<keyword evidence="3" id="KW-1185">Reference proteome</keyword>
<evidence type="ECO:0000256" key="1">
    <source>
        <dbReference type="SAM" id="Phobius"/>
    </source>
</evidence>
<evidence type="ECO:0000313" key="3">
    <source>
        <dbReference type="Proteomes" id="UP001199916"/>
    </source>
</evidence>
<feature type="transmembrane region" description="Helical" evidence="1">
    <location>
        <begin position="78"/>
        <end position="105"/>
    </location>
</feature>
<organism evidence="2 3">
    <name type="scientific">Paenibacillus profundus</name>
    <dbReference type="NCBI Taxonomy" id="1173085"/>
    <lineage>
        <taxon>Bacteria</taxon>
        <taxon>Bacillati</taxon>
        <taxon>Bacillota</taxon>
        <taxon>Bacilli</taxon>
        <taxon>Bacillales</taxon>
        <taxon>Paenibacillaceae</taxon>
        <taxon>Paenibacillus</taxon>
    </lineage>
</organism>
<name>A0ABS8YK63_9BACL</name>
<feature type="transmembrane region" description="Helical" evidence="1">
    <location>
        <begin position="16"/>
        <end position="37"/>
    </location>
</feature>
<feature type="transmembrane region" description="Helical" evidence="1">
    <location>
        <begin position="206"/>
        <end position="227"/>
    </location>
</feature>
<reference evidence="2 3" key="1">
    <citation type="submission" date="2021-11" db="EMBL/GenBank/DDBJ databases">
        <title>Draft genome sequence of Paenibacillus profundus YoMME, a new Gram-positive bacteria with exoelectrogenic properties.</title>
        <authorList>
            <person name="Hubenova Y."/>
            <person name="Hubenova E."/>
            <person name="Manasiev Y."/>
            <person name="Peykov S."/>
            <person name="Mitov M."/>
        </authorList>
    </citation>
    <scope>NUCLEOTIDE SEQUENCE [LARGE SCALE GENOMIC DNA]</scope>
    <source>
        <strain evidence="2 3">YoMME</strain>
    </source>
</reference>
<dbReference type="Proteomes" id="UP001199916">
    <property type="component" value="Unassembled WGS sequence"/>
</dbReference>
<proteinExistence type="predicted"/>
<feature type="transmembrane region" description="Helical" evidence="1">
    <location>
        <begin position="126"/>
        <end position="144"/>
    </location>
</feature>
<keyword evidence="1" id="KW-0812">Transmembrane</keyword>
<feature type="transmembrane region" description="Helical" evidence="1">
    <location>
        <begin position="164"/>
        <end position="185"/>
    </location>
</feature>
<keyword evidence="2" id="KW-0808">Transferase</keyword>
<evidence type="ECO:0000313" key="2">
    <source>
        <dbReference type="EMBL" id="MCE5172196.1"/>
    </source>
</evidence>